<keyword evidence="2" id="KW-0813">Transport</keyword>
<evidence type="ECO:0000256" key="4">
    <source>
        <dbReference type="ARBA" id="ARBA00022597"/>
    </source>
</evidence>
<dbReference type="NCBIfam" id="TIGR00848">
    <property type="entry name" value="fruA"/>
    <property type="match status" value="1"/>
</dbReference>
<feature type="domain" description="PTS EIIA type-2" evidence="7">
    <location>
        <begin position="2"/>
        <end position="147"/>
    </location>
</feature>
<evidence type="ECO:0000313" key="9">
    <source>
        <dbReference type="Proteomes" id="UP000190328"/>
    </source>
</evidence>
<dbReference type="PANTHER" id="PTHR47738">
    <property type="entry name" value="PTS SYSTEM FRUCTOSE-LIKE EIIA COMPONENT-RELATED"/>
    <property type="match status" value="1"/>
</dbReference>
<reference evidence="8 9" key="1">
    <citation type="submission" date="2017-02" db="EMBL/GenBank/DDBJ databases">
        <authorList>
            <person name="Peterson S.W."/>
        </authorList>
    </citation>
    <scope>NUCLEOTIDE SEQUENCE [LARGE SCALE GENOMIC DNA]</scope>
    <source>
        <strain evidence="8 9">ATCC BAA-1030</strain>
    </source>
</reference>
<name>A0A1T4K0J2_9ENTE</name>
<dbReference type="GO" id="GO:0008982">
    <property type="term" value="F:protein-N(PI)-phosphohistidine-sugar phosphotransferase activity"/>
    <property type="evidence" value="ECO:0007669"/>
    <property type="project" value="InterPro"/>
</dbReference>
<dbReference type="EMBL" id="FUXI01000001">
    <property type="protein sequence ID" value="SJZ35996.1"/>
    <property type="molecule type" value="Genomic_DNA"/>
</dbReference>
<evidence type="ECO:0000313" key="8">
    <source>
        <dbReference type="EMBL" id="SJZ35996.1"/>
    </source>
</evidence>
<dbReference type="GO" id="GO:0016020">
    <property type="term" value="C:membrane"/>
    <property type="evidence" value="ECO:0007669"/>
    <property type="project" value="InterPro"/>
</dbReference>
<dbReference type="InterPro" id="IPR002178">
    <property type="entry name" value="PTS_EIIA_type-2_dom"/>
</dbReference>
<protein>
    <submittedName>
        <fullName evidence="8">PTS system, fructose-specific IIA component</fullName>
    </submittedName>
</protein>
<dbReference type="GO" id="GO:0009401">
    <property type="term" value="P:phosphoenolpyruvate-dependent sugar phosphotransferase system"/>
    <property type="evidence" value="ECO:0007669"/>
    <property type="project" value="UniProtKB-KW"/>
</dbReference>
<dbReference type="FunFam" id="3.40.930.10:FF:000009">
    <property type="entry name" value="PTS system, fructose specific IIABC component"/>
    <property type="match status" value="1"/>
</dbReference>
<dbReference type="PANTHER" id="PTHR47738:SF2">
    <property type="entry name" value="PTS SYSTEM FRUCTOSE-LIKE EIIA COMPONENT"/>
    <property type="match status" value="1"/>
</dbReference>
<evidence type="ECO:0000256" key="3">
    <source>
        <dbReference type="ARBA" id="ARBA00022553"/>
    </source>
</evidence>
<dbReference type="AlphaFoldDB" id="A0A1T4K0J2"/>
<gene>
    <name evidence="8" type="ORF">SAMN02745116_00009</name>
</gene>
<keyword evidence="3" id="KW-0597">Phosphoprotein</keyword>
<dbReference type="PROSITE" id="PS51094">
    <property type="entry name" value="PTS_EIIA_TYPE_2"/>
    <property type="match status" value="1"/>
</dbReference>
<keyword evidence="9" id="KW-1185">Reference proteome</keyword>
<comment type="subcellular location">
    <subcellularLocation>
        <location evidence="1">Cytoplasm</location>
    </subcellularLocation>
</comment>
<dbReference type="OrthoDB" id="95460at2"/>
<dbReference type="PROSITE" id="PS00372">
    <property type="entry name" value="PTS_EIIA_TYPE_2_HIS"/>
    <property type="match status" value="1"/>
</dbReference>
<dbReference type="InterPro" id="IPR016152">
    <property type="entry name" value="PTrfase/Anion_transptr"/>
</dbReference>
<sequence>MKIIEENLVDFAITANTKEEVVKQLAKKMADEGRLYCRCGYIESVLERENLTSTGIGFGIAIPHGKSEHVKEVSIAFGRLSSPMDWQSLDNQPVEMIILLAVPEKNQGDQHLRMLAGLSRKLIHEEFRKKLQFSTDKEEIVQLLNESMETITMK</sequence>
<keyword evidence="5" id="KW-0808">Transferase</keyword>
<accession>A0A1T4K0J2</accession>
<dbReference type="SUPFAM" id="SSF55804">
    <property type="entry name" value="Phoshotransferase/anion transport protein"/>
    <property type="match status" value="1"/>
</dbReference>
<dbReference type="InterPro" id="IPR004715">
    <property type="entry name" value="PTS_IIA_fruc"/>
</dbReference>
<evidence type="ECO:0000256" key="2">
    <source>
        <dbReference type="ARBA" id="ARBA00022448"/>
    </source>
</evidence>
<dbReference type="InterPro" id="IPR051541">
    <property type="entry name" value="PTS_SugarTrans_NitroReg"/>
</dbReference>
<dbReference type="RefSeq" id="WP_078805988.1">
    <property type="nucleotide sequence ID" value="NZ_FUXI01000001.1"/>
</dbReference>
<evidence type="ECO:0000256" key="5">
    <source>
        <dbReference type="ARBA" id="ARBA00022679"/>
    </source>
</evidence>
<organism evidence="8 9">
    <name type="scientific">Pilibacter termitis</name>
    <dbReference type="NCBI Taxonomy" id="263852"/>
    <lineage>
        <taxon>Bacteria</taxon>
        <taxon>Bacillati</taxon>
        <taxon>Bacillota</taxon>
        <taxon>Bacilli</taxon>
        <taxon>Lactobacillales</taxon>
        <taxon>Enterococcaceae</taxon>
        <taxon>Pilibacter</taxon>
    </lineage>
</organism>
<proteinExistence type="predicted"/>
<dbReference type="STRING" id="263852.SAMN02745116_00009"/>
<dbReference type="Pfam" id="PF00359">
    <property type="entry name" value="PTS_EIIA_2"/>
    <property type="match status" value="1"/>
</dbReference>
<evidence type="ECO:0000256" key="6">
    <source>
        <dbReference type="ARBA" id="ARBA00022683"/>
    </source>
</evidence>
<dbReference type="Proteomes" id="UP000190328">
    <property type="component" value="Unassembled WGS sequence"/>
</dbReference>
<dbReference type="CDD" id="cd00211">
    <property type="entry name" value="PTS_IIA_fru"/>
    <property type="match status" value="1"/>
</dbReference>
<keyword evidence="4" id="KW-0762">Sugar transport</keyword>
<keyword evidence="6" id="KW-0598">Phosphotransferase system</keyword>
<dbReference type="Gene3D" id="3.40.930.10">
    <property type="entry name" value="Mannitol-specific EII, Chain A"/>
    <property type="match status" value="1"/>
</dbReference>
<dbReference type="GO" id="GO:0005737">
    <property type="term" value="C:cytoplasm"/>
    <property type="evidence" value="ECO:0007669"/>
    <property type="project" value="UniProtKB-SubCell"/>
</dbReference>
<evidence type="ECO:0000259" key="7">
    <source>
        <dbReference type="PROSITE" id="PS51094"/>
    </source>
</evidence>
<evidence type="ECO:0000256" key="1">
    <source>
        <dbReference type="ARBA" id="ARBA00004496"/>
    </source>
</evidence>